<feature type="transmembrane region" description="Helical" evidence="9">
    <location>
        <begin position="151"/>
        <end position="174"/>
    </location>
</feature>
<evidence type="ECO:0000256" key="5">
    <source>
        <dbReference type="ARBA" id="ARBA00022989"/>
    </source>
</evidence>
<proteinExistence type="inferred from homology"/>
<comment type="subcellular location">
    <subcellularLocation>
        <location evidence="1">Endomembrane system</location>
        <topology evidence="1">Multi-pass membrane protein</topology>
    </subcellularLocation>
</comment>
<keyword evidence="4 9" id="KW-0812">Transmembrane</keyword>
<dbReference type="PANTHER" id="PTHR31503:SF20">
    <property type="entry name" value="CA(2+)_H(+) EXCHANGER, PUTATIVE (EUROFUNG)-RELATED"/>
    <property type="match status" value="1"/>
</dbReference>
<dbReference type="GO" id="GO:0012505">
    <property type="term" value="C:endomembrane system"/>
    <property type="evidence" value="ECO:0007669"/>
    <property type="project" value="UniProtKB-SubCell"/>
</dbReference>
<evidence type="ECO:0000256" key="1">
    <source>
        <dbReference type="ARBA" id="ARBA00004127"/>
    </source>
</evidence>
<evidence type="ECO:0000256" key="2">
    <source>
        <dbReference type="ARBA" id="ARBA00008170"/>
    </source>
</evidence>
<keyword evidence="12" id="KW-1185">Reference proteome</keyword>
<dbReference type="Proteomes" id="UP000077266">
    <property type="component" value="Unassembled WGS sequence"/>
</dbReference>
<evidence type="ECO:0000256" key="4">
    <source>
        <dbReference type="ARBA" id="ARBA00022692"/>
    </source>
</evidence>
<dbReference type="InterPro" id="IPR004837">
    <property type="entry name" value="NaCa_Exmemb"/>
</dbReference>
<dbReference type="OrthoDB" id="1699231at2759"/>
<evidence type="ECO:0000313" key="11">
    <source>
        <dbReference type="EMBL" id="KZV85444.1"/>
    </source>
</evidence>
<feature type="transmembrane region" description="Helical" evidence="9">
    <location>
        <begin position="254"/>
        <end position="276"/>
    </location>
</feature>
<protein>
    <submittedName>
        <fullName evidence="11">Calcium/proton exchanger</fullName>
    </submittedName>
</protein>
<feature type="transmembrane region" description="Helical" evidence="9">
    <location>
        <begin position="501"/>
        <end position="523"/>
    </location>
</feature>
<organism evidence="11 12">
    <name type="scientific">Exidia glandulosa HHB12029</name>
    <dbReference type="NCBI Taxonomy" id="1314781"/>
    <lineage>
        <taxon>Eukaryota</taxon>
        <taxon>Fungi</taxon>
        <taxon>Dikarya</taxon>
        <taxon>Basidiomycota</taxon>
        <taxon>Agaricomycotina</taxon>
        <taxon>Agaricomycetes</taxon>
        <taxon>Auriculariales</taxon>
        <taxon>Exidiaceae</taxon>
        <taxon>Exidia</taxon>
    </lineage>
</organism>
<feature type="transmembrane region" description="Helical" evidence="9">
    <location>
        <begin position="530"/>
        <end position="557"/>
    </location>
</feature>
<keyword evidence="6" id="KW-0406">Ion transport</keyword>
<feature type="transmembrane region" description="Helical" evidence="9">
    <location>
        <begin position="563"/>
        <end position="584"/>
    </location>
</feature>
<feature type="transmembrane region" description="Helical" evidence="9">
    <location>
        <begin position="180"/>
        <end position="203"/>
    </location>
</feature>
<feature type="transmembrane region" description="Helical" evidence="9">
    <location>
        <begin position="93"/>
        <end position="113"/>
    </location>
</feature>
<evidence type="ECO:0000256" key="8">
    <source>
        <dbReference type="SAM" id="MobiDB-lite"/>
    </source>
</evidence>
<keyword evidence="3" id="KW-0813">Transport</keyword>
<feature type="transmembrane region" description="Helical" evidence="9">
    <location>
        <begin position="591"/>
        <end position="611"/>
    </location>
</feature>
<feature type="region of interest" description="Disordered" evidence="8">
    <location>
        <begin position="293"/>
        <end position="369"/>
    </location>
</feature>
<dbReference type="InterPro" id="IPR044880">
    <property type="entry name" value="NCX_ion-bd_dom_sf"/>
</dbReference>
<keyword evidence="5 9" id="KW-1133">Transmembrane helix</keyword>
<evidence type="ECO:0000256" key="9">
    <source>
        <dbReference type="SAM" id="Phobius"/>
    </source>
</evidence>
<evidence type="ECO:0000313" key="12">
    <source>
        <dbReference type="Proteomes" id="UP000077266"/>
    </source>
</evidence>
<gene>
    <name evidence="11" type="ORF">EXIGLDRAFT_726145</name>
</gene>
<dbReference type="AlphaFoldDB" id="A0A165DVB6"/>
<feature type="transmembrane region" description="Helical" evidence="9">
    <location>
        <begin position="224"/>
        <end position="242"/>
    </location>
</feature>
<dbReference type="Gene3D" id="1.20.1420.30">
    <property type="entry name" value="NCX, central ion-binding region"/>
    <property type="match status" value="2"/>
</dbReference>
<keyword evidence="7 9" id="KW-0472">Membrane</keyword>
<dbReference type="GO" id="GO:0000329">
    <property type="term" value="C:fungal-type vacuole membrane"/>
    <property type="evidence" value="ECO:0007669"/>
    <property type="project" value="TreeGrafter"/>
</dbReference>
<evidence type="ECO:0000259" key="10">
    <source>
        <dbReference type="Pfam" id="PF01699"/>
    </source>
</evidence>
<dbReference type="GO" id="GO:0015369">
    <property type="term" value="F:calcium:proton antiporter activity"/>
    <property type="evidence" value="ECO:0007669"/>
    <property type="project" value="TreeGrafter"/>
</dbReference>
<dbReference type="InParanoid" id="A0A165DVB6"/>
<sequence length="632" mass="67355">MASLDAAPVMTEKRATAVSASPEPIVTSVTGQDDVAIVRTTSPVAASSPSSIVRVPNSKRPPPFSKKLTKSLFIRPADQVGNAPNYKQSIRNIATYSWLNVLLICNPIAWALHYTHQNAAATFTLALLGVIPLAGMLGFGTEAIALYTGDALGGLINASLGNATEFIIAILLLVKCEIRVVQASLLGGLLSNLLLVLGMAFLVGGARYSEQEFQQTAAQLNTNLMTLAVVALIIPSAFAFALESAVGEDKEKAVILQMSRGSSIILIFIYISYMVFQLYSHAHYYNPAADEHAEYSSDSSDSEDEERTVSRRASRRTATATTPTVASEPKEPVPGPANGSGTRKQRRGVADAQNLGARSQFPAIPPVRRAQSLPFGSAARLGGGRPNLLMQRYGPHHQVGALKQARFDATGNGMASATGLGDASGIRRRDHAHAASRPVDLERASMDSGSSSDEGPEDPELNIPVALGTLLLSTGLTYLTAEALTDSLETIGDSGSVTPEWLGLILLAVVGNAAEHVTAVFVAYRNKVDLALAVSVGSCIQIALFVIPLLVLIGWMIDKPLSLLFDPLETVTLFLSVLLVRFATEDGRTHYMSGIALLGTYVLIAFSFWFYPSNGTPAGRLFDEQVCQTHDY</sequence>
<dbReference type="InterPro" id="IPR004713">
    <property type="entry name" value="CaH_exchang"/>
</dbReference>
<feature type="domain" description="Sodium/calcium exchanger membrane region" evidence="10">
    <location>
        <begin position="120"/>
        <end position="278"/>
    </location>
</feature>
<evidence type="ECO:0000256" key="7">
    <source>
        <dbReference type="ARBA" id="ARBA00023136"/>
    </source>
</evidence>
<dbReference type="STRING" id="1314781.A0A165DVB6"/>
<accession>A0A165DVB6</accession>
<feature type="transmembrane region" description="Helical" evidence="9">
    <location>
        <begin position="119"/>
        <end position="139"/>
    </location>
</feature>
<name>A0A165DVB6_EXIGL</name>
<dbReference type="GO" id="GO:0006874">
    <property type="term" value="P:intracellular calcium ion homeostasis"/>
    <property type="evidence" value="ECO:0007669"/>
    <property type="project" value="TreeGrafter"/>
</dbReference>
<dbReference type="EMBL" id="KV426189">
    <property type="protein sequence ID" value="KZV85444.1"/>
    <property type="molecule type" value="Genomic_DNA"/>
</dbReference>
<evidence type="ECO:0000256" key="3">
    <source>
        <dbReference type="ARBA" id="ARBA00022448"/>
    </source>
</evidence>
<dbReference type="PANTHER" id="PTHR31503">
    <property type="entry name" value="VACUOLAR CALCIUM ION TRANSPORTER"/>
    <property type="match status" value="1"/>
</dbReference>
<dbReference type="Pfam" id="PF01699">
    <property type="entry name" value="Na_Ca_ex"/>
    <property type="match status" value="2"/>
</dbReference>
<comment type="similarity">
    <text evidence="2">Belongs to the Ca(2+):cation antiporter (CaCA) (TC 2.A.19) family.</text>
</comment>
<feature type="compositionally biased region" description="Low complexity" evidence="8">
    <location>
        <begin position="316"/>
        <end position="327"/>
    </location>
</feature>
<evidence type="ECO:0000256" key="6">
    <source>
        <dbReference type="ARBA" id="ARBA00023065"/>
    </source>
</evidence>
<feature type="domain" description="Sodium/calcium exchanger membrane region" evidence="10">
    <location>
        <begin position="466"/>
        <end position="609"/>
    </location>
</feature>
<feature type="region of interest" description="Disordered" evidence="8">
    <location>
        <begin position="418"/>
        <end position="459"/>
    </location>
</feature>
<reference evidence="11 12" key="1">
    <citation type="journal article" date="2016" name="Mol. Biol. Evol.">
        <title>Comparative Genomics of Early-Diverging Mushroom-Forming Fungi Provides Insights into the Origins of Lignocellulose Decay Capabilities.</title>
        <authorList>
            <person name="Nagy L.G."/>
            <person name="Riley R."/>
            <person name="Tritt A."/>
            <person name="Adam C."/>
            <person name="Daum C."/>
            <person name="Floudas D."/>
            <person name="Sun H."/>
            <person name="Yadav J.S."/>
            <person name="Pangilinan J."/>
            <person name="Larsson K.H."/>
            <person name="Matsuura K."/>
            <person name="Barry K."/>
            <person name="Labutti K."/>
            <person name="Kuo R."/>
            <person name="Ohm R.A."/>
            <person name="Bhattacharya S.S."/>
            <person name="Shirouzu T."/>
            <person name="Yoshinaga Y."/>
            <person name="Martin F.M."/>
            <person name="Grigoriev I.V."/>
            <person name="Hibbett D.S."/>
        </authorList>
    </citation>
    <scope>NUCLEOTIDE SEQUENCE [LARGE SCALE GENOMIC DNA]</scope>
    <source>
        <strain evidence="11 12">HHB12029</strain>
    </source>
</reference>